<keyword evidence="2" id="KW-0812">Transmembrane</keyword>
<evidence type="ECO:0000256" key="1">
    <source>
        <dbReference type="SAM" id="MobiDB-lite"/>
    </source>
</evidence>
<reference evidence="4" key="1">
    <citation type="journal article" date="2019" name="Int. J. Syst. Evol. Microbiol.">
        <title>The Global Catalogue of Microorganisms (GCM) 10K type strain sequencing project: providing services to taxonomists for standard genome sequencing and annotation.</title>
        <authorList>
            <consortium name="The Broad Institute Genomics Platform"/>
            <consortium name="The Broad Institute Genome Sequencing Center for Infectious Disease"/>
            <person name="Wu L."/>
            <person name="Ma J."/>
        </authorList>
    </citation>
    <scope>NUCLEOTIDE SEQUENCE [LARGE SCALE GENOMIC DNA]</scope>
    <source>
        <strain evidence="4">JCM 14736</strain>
    </source>
</reference>
<dbReference type="SUPFAM" id="SSF69304">
    <property type="entry name" value="Tricorn protease N-terminal domain"/>
    <property type="match status" value="1"/>
</dbReference>
<evidence type="ECO:0000313" key="4">
    <source>
        <dbReference type="Proteomes" id="UP001500851"/>
    </source>
</evidence>
<sequence length="434" mass="45916">MGQESKKTASATPAPAGRRKQLLRNWGAVALAAIVLGAIFGGPAIVKYLKAPPISDDFGIEDAIAAMRLDADGTSYLVLVNPQGRTRSVQLEERGFERSRIAWSDAGLSTGGPTDEYLLGAKSLTRMPLPGDLDRPTEWARFATRDGFAVQMSTQEGQRLAFVNAKTKQLTSVKPEYAHPVLANCDGELVAIGEDGHPRTIDAGSRNISGLGTFTGVQAMTCDGDRIIGIGEIPDRSEPAQTVWIWDRASGAQRTLDVRYPEALSRSGPSTPFANDGRLYWAADRRLWSIPVGDAALGGSGAAGSAGSGTSGGPGGSGTAGSDAAGGGSAPTIAEAIDSATLTDFLDDFEPVVGTDQGVLDRVGDRVYGVAAQEKYIDDRRGPGFDRLDRLAIFSVDARTGERRIVLDVDTLDFPRRNLHVHAIAVNPKWAAVR</sequence>
<organism evidence="3 4">
    <name type="scientific">Leucobacter iarius</name>
    <dbReference type="NCBI Taxonomy" id="333963"/>
    <lineage>
        <taxon>Bacteria</taxon>
        <taxon>Bacillati</taxon>
        <taxon>Actinomycetota</taxon>
        <taxon>Actinomycetes</taxon>
        <taxon>Micrococcales</taxon>
        <taxon>Microbacteriaceae</taxon>
        <taxon>Leucobacter</taxon>
    </lineage>
</organism>
<evidence type="ECO:0000313" key="3">
    <source>
        <dbReference type="EMBL" id="GAA1787860.1"/>
    </source>
</evidence>
<proteinExistence type="predicted"/>
<keyword evidence="4" id="KW-1185">Reference proteome</keyword>
<feature type="transmembrane region" description="Helical" evidence="2">
    <location>
        <begin position="26"/>
        <end position="46"/>
    </location>
</feature>
<dbReference type="Proteomes" id="UP001500851">
    <property type="component" value="Unassembled WGS sequence"/>
</dbReference>
<keyword evidence="2" id="KW-0472">Membrane</keyword>
<gene>
    <name evidence="3" type="ORF">GCM10009768_16120</name>
</gene>
<feature type="compositionally biased region" description="Gly residues" evidence="1">
    <location>
        <begin position="299"/>
        <end position="329"/>
    </location>
</feature>
<dbReference type="RefSeq" id="WP_344031251.1">
    <property type="nucleotide sequence ID" value="NZ_BAAAOB010000001.1"/>
</dbReference>
<protein>
    <recommendedName>
        <fullName evidence="5">WD40 repeat protein</fullName>
    </recommendedName>
</protein>
<accession>A0ABP4XLU3</accession>
<comment type="caution">
    <text evidence="3">The sequence shown here is derived from an EMBL/GenBank/DDBJ whole genome shotgun (WGS) entry which is preliminary data.</text>
</comment>
<evidence type="ECO:0000256" key="2">
    <source>
        <dbReference type="SAM" id="Phobius"/>
    </source>
</evidence>
<keyword evidence="2" id="KW-1133">Transmembrane helix</keyword>
<evidence type="ECO:0008006" key="5">
    <source>
        <dbReference type="Google" id="ProtNLM"/>
    </source>
</evidence>
<feature type="region of interest" description="Disordered" evidence="1">
    <location>
        <begin position="299"/>
        <end position="331"/>
    </location>
</feature>
<dbReference type="EMBL" id="BAAAOB010000001">
    <property type="protein sequence ID" value="GAA1787860.1"/>
    <property type="molecule type" value="Genomic_DNA"/>
</dbReference>
<name>A0ABP4XLU3_9MICO</name>